<evidence type="ECO:0000313" key="2">
    <source>
        <dbReference type="Proteomes" id="UP001595841"/>
    </source>
</evidence>
<keyword evidence="2" id="KW-1185">Reference proteome</keyword>
<comment type="caution">
    <text evidence="1">The sequence shown here is derived from an EMBL/GenBank/DDBJ whole genome shotgun (WGS) entry which is preliminary data.</text>
</comment>
<protein>
    <submittedName>
        <fullName evidence="1">Uncharacterized protein</fullName>
    </submittedName>
</protein>
<dbReference type="EMBL" id="JBHSCL010000003">
    <property type="protein sequence ID" value="MFC4218977.1"/>
    <property type="molecule type" value="Genomic_DNA"/>
</dbReference>
<sequence length="406" mass="47774">MQNREATDLIEAIRLQKLRAAEIILDYMDRHKDGQIAVALEIFEDVYAKNANQELFEQNKNYDPESTFSLNSEEILKSICSFFDIWCYHELNPNILFCFLSTNKIAKERKSTRSEKLNLNFPSKPILELLSNRGTSLSEEVSELVKRMVLSFYTDSYGEKNRKNIEILDQLSEKVWLSFLSQINWVFGHPEVKELESRVITKIKGYELFSAYENQGQEEVIKSSLLDLVEKKSTNPDRLFRLVFESDVRNVFLELSNSQKKILEVDEVHKLWETIEKPTDTRNLSEKILNVCPNFNPERIKRYERKASIAKAEEKKLKNSPKYLALKYRVFEYCDGKLFDEISQLESGELSEDKLIFLIDTIRKGCVKEFNQLKEDYDYGFNRESIIMELFLEFVDSCYLSFEKNE</sequence>
<evidence type="ECO:0000313" key="1">
    <source>
        <dbReference type="EMBL" id="MFC4218977.1"/>
    </source>
</evidence>
<gene>
    <name evidence="1" type="ORF">ACFOWS_02465</name>
</gene>
<proteinExistence type="predicted"/>
<accession>A0ABV8PG72</accession>
<reference evidence="2" key="1">
    <citation type="journal article" date="2019" name="Int. J. Syst. Evol. Microbiol.">
        <title>The Global Catalogue of Microorganisms (GCM) 10K type strain sequencing project: providing services to taxonomists for standard genome sequencing and annotation.</title>
        <authorList>
            <consortium name="The Broad Institute Genomics Platform"/>
            <consortium name="The Broad Institute Genome Sequencing Center for Infectious Disease"/>
            <person name="Wu L."/>
            <person name="Ma J."/>
        </authorList>
    </citation>
    <scope>NUCLEOTIDE SEQUENCE [LARGE SCALE GENOMIC DNA]</scope>
    <source>
        <strain evidence="2">CGMCC 1.15774</strain>
    </source>
</reference>
<name>A0ABV8PG72_9FLAO</name>
<organism evidence="1 2">
    <name type="scientific">Flagellimonas marina</name>
    <dbReference type="NCBI Taxonomy" id="1775168"/>
    <lineage>
        <taxon>Bacteria</taxon>
        <taxon>Pseudomonadati</taxon>
        <taxon>Bacteroidota</taxon>
        <taxon>Flavobacteriia</taxon>
        <taxon>Flavobacteriales</taxon>
        <taxon>Flavobacteriaceae</taxon>
        <taxon>Flagellimonas</taxon>
    </lineage>
</organism>
<dbReference type="RefSeq" id="WP_379762366.1">
    <property type="nucleotide sequence ID" value="NZ_JBHSCL010000003.1"/>
</dbReference>
<dbReference type="Proteomes" id="UP001595841">
    <property type="component" value="Unassembled WGS sequence"/>
</dbReference>